<dbReference type="OrthoDB" id="3469168at2"/>
<sequence length="331" mass="35017">MKRYPFVRHLRTATTSHVLHLNAGRVRHTGAGLAFWFRPLSAVISEIPVDDRELPMVAHARTADFQDVAVQVTVSFRFADPALVAGRLDFAIDPDSGVWTGTPLEQVAHILTELATGQVMDAMATMTLREAVVAGGGALRLTITEGLQADERLASTGIAVLGARVRSVRADADMERFLQTPAREQAQTEADKSTFERRALAVESERAIAENELANRIELAVREQVLVTQEGTNARTRAEEAAAAALIAANGAAERQGLVAEADAHSARVVGEAQAAAEAARVAAYAGVDSTVLATIAVRDLAGHLPNIANLTITPDLVTGVLAGLVGSKQA</sequence>
<evidence type="ECO:0000313" key="3">
    <source>
        <dbReference type="Proteomes" id="UP000293764"/>
    </source>
</evidence>
<dbReference type="InterPro" id="IPR001107">
    <property type="entry name" value="Band_7"/>
</dbReference>
<dbReference type="AlphaFoldDB" id="A0A4Q5N0H9"/>
<gene>
    <name evidence="2" type="ORF">EUA98_07035</name>
</gene>
<dbReference type="EMBL" id="SDWW01000013">
    <property type="protein sequence ID" value="RYV51652.1"/>
    <property type="molecule type" value="Genomic_DNA"/>
</dbReference>
<comment type="caution">
    <text evidence="2">The sequence shown here is derived from an EMBL/GenBank/DDBJ whole genome shotgun (WGS) entry which is preliminary data.</text>
</comment>
<dbReference type="Gene3D" id="3.30.479.30">
    <property type="entry name" value="Band 7 domain"/>
    <property type="match status" value="1"/>
</dbReference>
<reference evidence="2 3" key="1">
    <citation type="submission" date="2019-01" db="EMBL/GenBank/DDBJ databases">
        <title>Novel species of Cellulomonas.</title>
        <authorList>
            <person name="Liu Q."/>
            <person name="Xin Y.-H."/>
        </authorList>
    </citation>
    <scope>NUCLEOTIDE SEQUENCE [LARGE SCALE GENOMIC DNA]</scope>
    <source>
        <strain evidence="2 3">HLT2-17</strain>
    </source>
</reference>
<proteinExistence type="predicted"/>
<dbReference type="SUPFAM" id="SSF117892">
    <property type="entry name" value="Band 7/SPFH domain"/>
    <property type="match status" value="1"/>
</dbReference>
<dbReference type="InterPro" id="IPR036013">
    <property type="entry name" value="Band_7/SPFH_dom_sf"/>
</dbReference>
<accession>A0A4Q5N0H9</accession>
<evidence type="ECO:0000259" key="1">
    <source>
        <dbReference type="Pfam" id="PF01145"/>
    </source>
</evidence>
<name>A0A4Q5N0H9_9MICO</name>
<protein>
    <recommendedName>
        <fullName evidence="1">Band 7 domain-containing protein</fullName>
    </recommendedName>
</protein>
<evidence type="ECO:0000313" key="2">
    <source>
        <dbReference type="EMBL" id="RYV51652.1"/>
    </source>
</evidence>
<organism evidence="2 3">
    <name type="scientific">Pengzhenrongella frigida</name>
    <dbReference type="NCBI Taxonomy" id="1259133"/>
    <lineage>
        <taxon>Bacteria</taxon>
        <taxon>Bacillati</taxon>
        <taxon>Actinomycetota</taxon>
        <taxon>Actinomycetes</taxon>
        <taxon>Micrococcales</taxon>
        <taxon>Pengzhenrongella</taxon>
    </lineage>
</organism>
<dbReference type="Proteomes" id="UP000293764">
    <property type="component" value="Unassembled WGS sequence"/>
</dbReference>
<feature type="domain" description="Band 7" evidence="1">
    <location>
        <begin position="22"/>
        <end position="194"/>
    </location>
</feature>
<keyword evidence="3" id="KW-1185">Reference proteome</keyword>
<dbReference type="Pfam" id="PF01145">
    <property type="entry name" value="Band_7"/>
    <property type="match status" value="1"/>
</dbReference>